<name>A0A9N7VJJ2_PLEPL</name>
<dbReference type="Proteomes" id="UP001153269">
    <property type="component" value="Unassembled WGS sequence"/>
</dbReference>
<organism evidence="1 2">
    <name type="scientific">Pleuronectes platessa</name>
    <name type="common">European plaice</name>
    <dbReference type="NCBI Taxonomy" id="8262"/>
    <lineage>
        <taxon>Eukaryota</taxon>
        <taxon>Metazoa</taxon>
        <taxon>Chordata</taxon>
        <taxon>Craniata</taxon>
        <taxon>Vertebrata</taxon>
        <taxon>Euteleostomi</taxon>
        <taxon>Actinopterygii</taxon>
        <taxon>Neopterygii</taxon>
        <taxon>Teleostei</taxon>
        <taxon>Neoteleostei</taxon>
        <taxon>Acanthomorphata</taxon>
        <taxon>Carangaria</taxon>
        <taxon>Pleuronectiformes</taxon>
        <taxon>Pleuronectoidei</taxon>
        <taxon>Pleuronectidae</taxon>
        <taxon>Pleuronectes</taxon>
    </lineage>
</organism>
<dbReference type="EMBL" id="CADEAL010004169">
    <property type="protein sequence ID" value="CAB1453441.1"/>
    <property type="molecule type" value="Genomic_DNA"/>
</dbReference>
<evidence type="ECO:0000313" key="1">
    <source>
        <dbReference type="EMBL" id="CAB1453441.1"/>
    </source>
</evidence>
<evidence type="ECO:0000313" key="2">
    <source>
        <dbReference type="Proteomes" id="UP001153269"/>
    </source>
</evidence>
<protein>
    <submittedName>
        <fullName evidence="1">Uncharacterized protein</fullName>
    </submittedName>
</protein>
<sequence length="108" mass="12173">MEEVENRFSMAFPLTFTSRRRTVTKLNPMFGRGVPQSALEFGCTANAGMRTPFSSLPPPPSLSPQSGLTVLQLGRYYMYGLSVASPQALTHTEERPWFFQQLDTLHFI</sequence>
<keyword evidence="2" id="KW-1185">Reference proteome</keyword>
<comment type="caution">
    <text evidence="1">The sequence shown here is derived from an EMBL/GenBank/DDBJ whole genome shotgun (WGS) entry which is preliminary data.</text>
</comment>
<dbReference type="AlphaFoldDB" id="A0A9N7VJJ2"/>
<proteinExistence type="predicted"/>
<reference evidence="1" key="1">
    <citation type="submission" date="2020-03" db="EMBL/GenBank/DDBJ databases">
        <authorList>
            <person name="Weist P."/>
        </authorList>
    </citation>
    <scope>NUCLEOTIDE SEQUENCE</scope>
</reference>
<gene>
    <name evidence="1" type="ORF">PLEPLA_LOCUS41194</name>
</gene>
<accession>A0A9N7VJJ2</accession>